<dbReference type="Pfam" id="PF02738">
    <property type="entry name" value="MoCoBD_1"/>
    <property type="match status" value="1"/>
</dbReference>
<comment type="similarity">
    <text evidence="1">Belongs to the xanthine dehydrogenase family.</text>
</comment>
<dbReference type="InterPro" id="IPR037165">
    <property type="entry name" value="AldOxase/xan_DH_Mopterin-bd_sf"/>
</dbReference>
<dbReference type="SMART" id="SM01008">
    <property type="entry name" value="Ald_Xan_dh_C"/>
    <property type="match status" value="1"/>
</dbReference>
<name>A0A450TT16_9GAMM</name>
<proteinExistence type="inferred from homology"/>
<protein>
    <submittedName>
        <fullName evidence="6">Xanthine dehydrogenase large subunit</fullName>
    </submittedName>
</protein>
<comment type="cofactor">
    <cofactor evidence="4">
        <name>Mo-molybdopterin cytosine dinucleotide</name>
        <dbReference type="ChEBI" id="CHEBI:71308"/>
    </cofactor>
</comment>
<evidence type="ECO:0000256" key="2">
    <source>
        <dbReference type="ARBA" id="ARBA00022505"/>
    </source>
</evidence>
<dbReference type="PANTHER" id="PTHR11908:SF132">
    <property type="entry name" value="ALDEHYDE OXIDASE 1-RELATED"/>
    <property type="match status" value="1"/>
</dbReference>
<dbReference type="EMBL" id="CAADFE010000028">
    <property type="protein sequence ID" value="VFJ71685.1"/>
    <property type="molecule type" value="Genomic_DNA"/>
</dbReference>
<feature type="domain" description="Aldehyde oxidase/xanthine dehydrogenase a/b hammerhead" evidence="5">
    <location>
        <begin position="11"/>
        <end position="118"/>
    </location>
</feature>
<dbReference type="Gene3D" id="3.30.365.10">
    <property type="entry name" value="Aldehyde oxidase/xanthine dehydrogenase, molybdopterin binding domain"/>
    <property type="match status" value="4"/>
</dbReference>
<dbReference type="GO" id="GO:0016491">
    <property type="term" value="F:oxidoreductase activity"/>
    <property type="evidence" value="ECO:0007669"/>
    <property type="project" value="UniProtKB-KW"/>
</dbReference>
<dbReference type="FunFam" id="3.30.365.10:FF:000001">
    <property type="entry name" value="Xanthine dehydrogenase oxidase"/>
    <property type="match status" value="1"/>
</dbReference>
<dbReference type="SUPFAM" id="SSF56003">
    <property type="entry name" value="Molybdenum cofactor-binding domain"/>
    <property type="match status" value="1"/>
</dbReference>
<organism evidence="6">
    <name type="scientific">Candidatus Kentrum sp. FW</name>
    <dbReference type="NCBI Taxonomy" id="2126338"/>
    <lineage>
        <taxon>Bacteria</taxon>
        <taxon>Pseudomonadati</taxon>
        <taxon>Pseudomonadota</taxon>
        <taxon>Gammaproteobacteria</taxon>
        <taxon>Candidatus Kentrum</taxon>
    </lineage>
</organism>
<keyword evidence="2" id="KW-0500">Molybdenum</keyword>
<evidence type="ECO:0000313" key="6">
    <source>
        <dbReference type="EMBL" id="VFJ71685.1"/>
    </source>
</evidence>
<keyword evidence="3" id="KW-0560">Oxidoreductase</keyword>
<dbReference type="PANTHER" id="PTHR11908">
    <property type="entry name" value="XANTHINE DEHYDROGENASE"/>
    <property type="match status" value="1"/>
</dbReference>
<dbReference type="InterPro" id="IPR008274">
    <property type="entry name" value="AldOxase/xan_DH_MoCoBD1"/>
</dbReference>
<dbReference type="InterPro" id="IPR000674">
    <property type="entry name" value="Ald_Oxase/Xan_DH_a/b"/>
</dbReference>
<evidence type="ECO:0000256" key="1">
    <source>
        <dbReference type="ARBA" id="ARBA00006849"/>
    </source>
</evidence>
<dbReference type="SUPFAM" id="SSF54665">
    <property type="entry name" value="CO dehydrogenase molybdoprotein N-domain-like"/>
    <property type="match status" value="1"/>
</dbReference>
<dbReference type="Pfam" id="PF20256">
    <property type="entry name" value="MoCoBD_2"/>
    <property type="match status" value="1"/>
</dbReference>
<dbReference type="AlphaFoldDB" id="A0A450TT16"/>
<sequence length="753" mass="83061">MKNIDAERHVRGKSRFLDDLTVPEGTLHAAVCASSIAHGDITHLDVTAVERMDGIHAILTAEDIPGENQIGNIIPDEPLLAAGEVRYVGQPIAIVVGENAEIARAAARAIAIEYRERPAIFDAREAHAHGELIIPPRTFSLGDVDEAWQECHVVVEGTAQTGGQEHLYLETQGALAYPTESGGLKITSATQSPNAVQSVIARILGLSMHEVEVDVPRLGGGFGGKEEQATPWAAMAALAAFRLERPIKLVLRREEDMRMTGKRHPYSSDFRIGLTREGKILAYEVTFYQNAGAASDLSPAILDRTLFHCTNSYFIPNVRATGIGCRTNFPPNTAMRGFGGPQAMFVMESAIFKAALEMELEPWVIQEKNLLREGDAFPYGAMIENSQARRCWESVGEKYRLAEIHREIRDFNRNHDDRKKGLAVMPICYGVSFTSTFLNQATALVHVYNDGSVGVSTGAVEMGQGTHMKIRQVVARVFSIPVSRIKTESANTTRVANASPTAASCNTDLNGHATRLACLDILDRLRTFAARQLGHERPDAIEIKDEAVYSRGEPTDLRWEKLISDAYFNRINLSAQAHYATPGIYFDKESNKGKPFAHHVFGVALIETTVDCLRGTYQIDSVKVVHDSGKPLNRLIEQGQIEGGIAQGVGWMTTEELRYEDNGRLVSDGFLTYKAPDIHAAPQDMRVSFLEDSVNPTGIFHSKGIGEPPFMYGIGAWFAILRAMKAFRPDLKIKFSTPVTPEKVLFCLYENRR</sequence>
<dbReference type="Gene3D" id="3.90.1170.50">
    <property type="entry name" value="Aldehyde oxidase/xanthine dehydrogenase, a/b hammerhead"/>
    <property type="match status" value="1"/>
</dbReference>
<evidence type="ECO:0000256" key="4">
    <source>
        <dbReference type="ARBA" id="ARBA00053029"/>
    </source>
</evidence>
<dbReference type="InterPro" id="IPR016208">
    <property type="entry name" value="Ald_Oxase/xanthine_DH-like"/>
</dbReference>
<evidence type="ECO:0000259" key="5">
    <source>
        <dbReference type="SMART" id="SM01008"/>
    </source>
</evidence>
<dbReference type="GO" id="GO:0005506">
    <property type="term" value="F:iron ion binding"/>
    <property type="evidence" value="ECO:0007669"/>
    <property type="project" value="InterPro"/>
</dbReference>
<reference evidence="6" key="1">
    <citation type="submission" date="2019-02" db="EMBL/GenBank/DDBJ databases">
        <authorList>
            <person name="Gruber-Vodicka R. H."/>
            <person name="Seah K. B. B."/>
        </authorList>
    </citation>
    <scope>NUCLEOTIDE SEQUENCE</scope>
    <source>
        <strain evidence="6">BECK_BZ131</strain>
    </source>
</reference>
<gene>
    <name evidence="6" type="ORF">BECKFW1821C_GA0114237_102820</name>
</gene>
<evidence type="ECO:0000256" key="3">
    <source>
        <dbReference type="ARBA" id="ARBA00023002"/>
    </source>
</evidence>
<dbReference type="Pfam" id="PF01315">
    <property type="entry name" value="Ald_Xan_dh_C"/>
    <property type="match status" value="1"/>
</dbReference>
<accession>A0A450TT16</accession>
<dbReference type="InterPro" id="IPR036856">
    <property type="entry name" value="Ald_Oxase/Xan_DH_a/b_sf"/>
</dbReference>
<dbReference type="InterPro" id="IPR046867">
    <property type="entry name" value="AldOxase/xan_DH_MoCoBD2"/>
</dbReference>